<dbReference type="Pfam" id="PF00004">
    <property type="entry name" value="AAA"/>
    <property type="match status" value="2"/>
</dbReference>
<evidence type="ECO:0000256" key="1">
    <source>
        <dbReference type="ARBA" id="ARBA00022741"/>
    </source>
</evidence>
<dbReference type="Gene3D" id="1.10.8.60">
    <property type="match status" value="2"/>
</dbReference>
<feature type="domain" description="AAA+ ATPase" evidence="3">
    <location>
        <begin position="502"/>
        <end position="637"/>
    </location>
</feature>
<reference evidence="5" key="1">
    <citation type="journal article" date="2020" name="Stud. Mycol.">
        <title>101 Dothideomycetes genomes: A test case for predicting lifestyles and emergence of pathogens.</title>
        <authorList>
            <person name="Haridas S."/>
            <person name="Albert R."/>
            <person name="Binder M."/>
            <person name="Bloem J."/>
            <person name="LaButti K."/>
            <person name="Salamov A."/>
            <person name="Andreopoulos B."/>
            <person name="Baker S."/>
            <person name="Barry K."/>
            <person name="Bills G."/>
            <person name="Bluhm B."/>
            <person name="Cannon C."/>
            <person name="Castanera R."/>
            <person name="Culley D."/>
            <person name="Daum C."/>
            <person name="Ezra D."/>
            <person name="Gonzalez J."/>
            <person name="Henrissat B."/>
            <person name="Kuo A."/>
            <person name="Liang C."/>
            <person name="Lipzen A."/>
            <person name="Lutzoni F."/>
            <person name="Magnuson J."/>
            <person name="Mondo S."/>
            <person name="Nolan M."/>
            <person name="Ohm R."/>
            <person name="Pangilinan J."/>
            <person name="Park H.-J."/>
            <person name="Ramirez L."/>
            <person name="Alfaro M."/>
            <person name="Sun H."/>
            <person name="Tritt A."/>
            <person name="Yoshinaga Y."/>
            <person name="Zwiers L.-H."/>
            <person name="Turgeon B."/>
            <person name="Goodwin S."/>
            <person name="Spatafora J."/>
            <person name="Crous P."/>
            <person name="Grigoriev I."/>
        </authorList>
    </citation>
    <scope>NUCLEOTIDE SEQUENCE [LARGE SCALE GENOMIC DNA]</scope>
    <source>
        <strain evidence="5">CBS 304.66</strain>
    </source>
</reference>
<evidence type="ECO:0000313" key="4">
    <source>
        <dbReference type="EMBL" id="KAF2262655.1"/>
    </source>
</evidence>
<dbReference type="FunFam" id="3.40.50.300:FF:002219">
    <property type="entry name" value="Transitional endoplasmic reticulum ATPase"/>
    <property type="match status" value="1"/>
</dbReference>
<dbReference type="PANTHER" id="PTHR23077">
    <property type="entry name" value="AAA-FAMILY ATPASE"/>
    <property type="match status" value="1"/>
</dbReference>
<proteinExistence type="predicted"/>
<dbReference type="InterPro" id="IPR003960">
    <property type="entry name" value="ATPase_AAA_CS"/>
</dbReference>
<dbReference type="SUPFAM" id="SSF52540">
    <property type="entry name" value="P-loop containing nucleoside triphosphate hydrolases"/>
    <property type="match status" value="2"/>
</dbReference>
<dbReference type="GO" id="GO:0005524">
    <property type="term" value="F:ATP binding"/>
    <property type="evidence" value="ECO:0007669"/>
    <property type="project" value="UniProtKB-KW"/>
</dbReference>
<keyword evidence="4" id="KW-0132">Cell division</keyword>
<dbReference type="SMART" id="SM00382">
    <property type="entry name" value="AAA"/>
    <property type="match status" value="2"/>
</dbReference>
<comment type="caution">
    <text evidence="4">The sequence shown here is derived from an EMBL/GenBank/DDBJ whole genome shotgun (WGS) entry which is preliminary data.</text>
</comment>
<dbReference type="PANTHER" id="PTHR23077:SF27">
    <property type="entry name" value="ATPASE FAMILY GENE 2 PROTEIN HOMOLOG A"/>
    <property type="match status" value="1"/>
</dbReference>
<dbReference type="Proteomes" id="UP000800093">
    <property type="component" value="Unassembled WGS sequence"/>
</dbReference>
<dbReference type="EMBL" id="ML986638">
    <property type="protein sequence ID" value="KAF2262655.1"/>
    <property type="molecule type" value="Genomic_DNA"/>
</dbReference>
<keyword evidence="5" id="KW-1185">Reference proteome</keyword>
<evidence type="ECO:0000313" key="5">
    <source>
        <dbReference type="Proteomes" id="UP000800093"/>
    </source>
</evidence>
<dbReference type="InterPro" id="IPR041569">
    <property type="entry name" value="AAA_lid_3"/>
</dbReference>
<dbReference type="InterPro" id="IPR003593">
    <property type="entry name" value="AAA+_ATPase"/>
</dbReference>
<keyword evidence="4" id="KW-0131">Cell cycle</keyword>
<gene>
    <name evidence="4" type="ORF">CC78DRAFT_519896</name>
</gene>
<keyword evidence="2" id="KW-0067">ATP-binding</keyword>
<dbReference type="AlphaFoldDB" id="A0A9P4K6P6"/>
<name>A0A9P4K6P6_9PLEO</name>
<dbReference type="InterPro" id="IPR050168">
    <property type="entry name" value="AAA_ATPase_domain"/>
</dbReference>
<sequence length="738" mass="82210">MFTLRPTERNPPGGGLEGAFRLYLTLKDLKILGISTGDLVTLASSSGKKGFGIAWLASQTNPGNKPIAKVTDMLREKYEISLNDRVSIEKAADSHWKPADSIEISCPGALEYNSNEELLYWVRIALVRLELVFSGSTFDIQQAGPKFRQRSTILRATIENIEPSADLNSALYIDPVKTRITLVSAPTTTYPLAPPLGVPKLDAHGIGGLSNQIEAINEQLRNFSMFIPQTSDKHLIGNTSFLIHGPEGTGKTLLLERLSQSSWRNVFRLDQKWLASNPKAHENAMSNIFREARECQPSLVLFDSLDRFLEKAPILVGCLKDELEKLEGLQVAIAATARSLYDIDASLRTGKTFNFAIEIFPPNTKQREDMLRQIIGVKRNVPGVDFNTLAERSHGFVGRDIHKLCNLARRRRYDSLCRSMGAQTGTLLEDKLQAMDFITQVDFDAVMGQVEPTVLKDHMLEVPKVRWTDIAGLDDVREHLEAMVIRPIKYPELEMKFGGTLLRKGLLMYGPPGCAKTLMAQAIATESNQNFLAVKGSELVQMYVGESERAIRNIFRRARAARPCIIFFDEIDSIGKSRGKTQDSGLNIVTTLLNEMDGIEALKQVFIIAATNRPDILDSALIRPGRFDAHIHIGLPNQDARKQIFQIHTRKMPLAADIDLTVLASRTEGSSGADIKGLCAIAADMALTEYTQHMTESGAAEVRMAHFERALNKHVPHTVKEEAEQYKHWRPGKVLFED</sequence>
<accession>A0A9P4K6P6</accession>
<feature type="domain" description="AAA+ ATPase" evidence="3">
    <location>
        <begin position="237"/>
        <end position="363"/>
    </location>
</feature>
<evidence type="ECO:0000259" key="3">
    <source>
        <dbReference type="SMART" id="SM00382"/>
    </source>
</evidence>
<dbReference type="OrthoDB" id="27435at2759"/>
<protein>
    <submittedName>
        <fullName evidence="4">Cell division cycle protein 48</fullName>
    </submittedName>
</protein>
<dbReference type="GO" id="GO:0016887">
    <property type="term" value="F:ATP hydrolysis activity"/>
    <property type="evidence" value="ECO:0007669"/>
    <property type="project" value="InterPro"/>
</dbReference>
<dbReference type="PROSITE" id="PS00674">
    <property type="entry name" value="AAA"/>
    <property type="match status" value="1"/>
</dbReference>
<dbReference type="Gene3D" id="2.40.40.20">
    <property type="match status" value="1"/>
</dbReference>
<dbReference type="GO" id="GO:0005737">
    <property type="term" value="C:cytoplasm"/>
    <property type="evidence" value="ECO:0007669"/>
    <property type="project" value="TreeGrafter"/>
</dbReference>
<dbReference type="FunFam" id="1.10.8.60:FF:000178">
    <property type="entry name" value="CDC48/VCP homolog, AAA superfamily"/>
    <property type="match status" value="1"/>
</dbReference>
<dbReference type="Pfam" id="PF17862">
    <property type="entry name" value="AAA_lid_3"/>
    <property type="match status" value="1"/>
</dbReference>
<dbReference type="InterPro" id="IPR003959">
    <property type="entry name" value="ATPase_AAA_core"/>
</dbReference>
<dbReference type="GO" id="GO:0051301">
    <property type="term" value="P:cell division"/>
    <property type="evidence" value="ECO:0007669"/>
    <property type="project" value="UniProtKB-KW"/>
</dbReference>
<evidence type="ECO:0000256" key="2">
    <source>
        <dbReference type="ARBA" id="ARBA00022840"/>
    </source>
</evidence>
<dbReference type="Gene3D" id="3.40.50.300">
    <property type="entry name" value="P-loop containing nucleotide triphosphate hydrolases"/>
    <property type="match status" value="2"/>
</dbReference>
<dbReference type="InterPro" id="IPR027417">
    <property type="entry name" value="P-loop_NTPase"/>
</dbReference>
<keyword evidence="1" id="KW-0547">Nucleotide-binding</keyword>
<organism evidence="4 5">
    <name type="scientific">Lojkania enalia</name>
    <dbReference type="NCBI Taxonomy" id="147567"/>
    <lineage>
        <taxon>Eukaryota</taxon>
        <taxon>Fungi</taxon>
        <taxon>Dikarya</taxon>
        <taxon>Ascomycota</taxon>
        <taxon>Pezizomycotina</taxon>
        <taxon>Dothideomycetes</taxon>
        <taxon>Pleosporomycetidae</taxon>
        <taxon>Pleosporales</taxon>
        <taxon>Pleosporales incertae sedis</taxon>
        <taxon>Lojkania</taxon>
    </lineage>
</organism>